<dbReference type="EMBL" id="BAAAYL010000001">
    <property type="protein sequence ID" value="GAA3376376.1"/>
    <property type="molecule type" value="Genomic_DNA"/>
</dbReference>
<dbReference type="Proteomes" id="UP001499990">
    <property type="component" value="Unassembled WGS sequence"/>
</dbReference>
<reference evidence="3" key="1">
    <citation type="journal article" date="2019" name="Int. J. Syst. Evol. Microbiol.">
        <title>The Global Catalogue of Microorganisms (GCM) 10K type strain sequencing project: providing services to taxonomists for standard genome sequencing and annotation.</title>
        <authorList>
            <consortium name="The Broad Institute Genomics Platform"/>
            <consortium name="The Broad Institute Genome Sequencing Center for Infectious Disease"/>
            <person name="Wu L."/>
            <person name="Ma J."/>
        </authorList>
    </citation>
    <scope>NUCLEOTIDE SEQUENCE [LARGE SCALE GENOMIC DNA]</scope>
    <source>
        <strain evidence="3">JCM 9651</strain>
    </source>
</reference>
<comment type="caution">
    <text evidence="2">The sequence shown here is derived from an EMBL/GenBank/DDBJ whole genome shotgun (WGS) entry which is preliminary data.</text>
</comment>
<keyword evidence="3" id="KW-1185">Reference proteome</keyword>
<feature type="compositionally biased region" description="Basic and acidic residues" evidence="1">
    <location>
        <begin position="66"/>
        <end position="93"/>
    </location>
</feature>
<evidence type="ECO:0000313" key="3">
    <source>
        <dbReference type="Proteomes" id="UP001499990"/>
    </source>
</evidence>
<evidence type="ECO:0000256" key="1">
    <source>
        <dbReference type="SAM" id="MobiDB-lite"/>
    </source>
</evidence>
<proteinExistence type="predicted"/>
<name>A0ABP6SGK5_9ACTN</name>
<gene>
    <name evidence="2" type="ORF">GCM10020367_47830</name>
</gene>
<accession>A0ABP6SGK5</accession>
<feature type="region of interest" description="Disordered" evidence="1">
    <location>
        <begin position="15"/>
        <end position="93"/>
    </location>
</feature>
<organism evidence="2 3">
    <name type="scientific">Streptomyces sannanensis</name>
    <dbReference type="NCBI Taxonomy" id="285536"/>
    <lineage>
        <taxon>Bacteria</taxon>
        <taxon>Bacillati</taxon>
        <taxon>Actinomycetota</taxon>
        <taxon>Actinomycetes</taxon>
        <taxon>Kitasatosporales</taxon>
        <taxon>Streptomycetaceae</taxon>
        <taxon>Streptomyces</taxon>
    </lineage>
</organism>
<evidence type="ECO:0000313" key="2">
    <source>
        <dbReference type="EMBL" id="GAA3376376.1"/>
    </source>
</evidence>
<protein>
    <submittedName>
        <fullName evidence="2">Uncharacterized protein</fullName>
    </submittedName>
</protein>
<sequence length="93" mass="10523">MAAYRRDLALGTSVHHQMEQAHAASARHLTADSRPDEGQEGGTRNSLRARGTRRTQQWQADQQAFGERDLSASDRSSTHREVTFKPRDTRIHV</sequence>